<proteinExistence type="predicted"/>
<dbReference type="EMBL" id="SGMF01000015">
    <property type="protein sequence ID" value="NFC47348.1"/>
    <property type="molecule type" value="Genomic_DNA"/>
</dbReference>
<feature type="coiled-coil region" evidence="1">
    <location>
        <begin position="81"/>
        <end position="114"/>
    </location>
</feature>
<protein>
    <submittedName>
        <fullName evidence="2">Uncharacterized protein</fullName>
    </submittedName>
</protein>
<evidence type="ECO:0000256" key="1">
    <source>
        <dbReference type="SAM" id="Coils"/>
    </source>
</evidence>
<comment type="caution">
    <text evidence="2">The sequence shown here is derived from an EMBL/GenBank/DDBJ whole genome shotgun (WGS) entry which is preliminary data.</text>
</comment>
<reference evidence="2" key="1">
    <citation type="submission" date="2019-02" db="EMBL/GenBank/DDBJ databases">
        <title>Genome sequencing of Clostridium botulinum clinical isolates.</title>
        <authorList>
            <person name="Brunt J."/>
            <person name="Van Vliet A.H.M."/>
            <person name="Stringer S.C."/>
            <person name="Grant K.A."/>
            <person name="Carter A.C."/>
            <person name="Peck M.W."/>
        </authorList>
    </citation>
    <scope>NUCLEOTIDE SEQUENCE</scope>
    <source>
        <strain evidence="2">H065060505</strain>
    </source>
</reference>
<accession>A0A6G4D1R8</accession>
<sequence>MIFLSNFEKVEENKLKVRFIHYMPFDPINGLHKTKEELEQEGVLIENIPESKYIENKQAIMYYNPIKKEIFYEYEDVPKSDEGLEQQKQQVELNAKLLKDNANMQIELNKQKELNSSLLLKIAELGGDINA</sequence>
<name>A0A6G4D1R8_CLOBO</name>
<organism evidence="2">
    <name type="scientific">Clostridium botulinum</name>
    <dbReference type="NCBI Taxonomy" id="1491"/>
    <lineage>
        <taxon>Bacteria</taxon>
        <taxon>Bacillati</taxon>
        <taxon>Bacillota</taxon>
        <taxon>Clostridia</taxon>
        <taxon>Eubacteriales</taxon>
        <taxon>Clostridiaceae</taxon>
        <taxon>Clostridium</taxon>
    </lineage>
</organism>
<keyword evidence="1" id="KW-0175">Coiled coil</keyword>
<gene>
    <name evidence="2" type="ORF">EXN05_08735</name>
</gene>
<evidence type="ECO:0000313" key="2">
    <source>
        <dbReference type="EMBL" id="NFC47348.1"/>
    </source>
</evidence>
<dbReference type="RefSeq" id="WP_106574856.1">
    <property type="nucleotide sequence ID" value="NZ_JBIUCW010000008.1"/>
</dbReference>
<dbReference type="AlphaFoldDB" id="A0A6G4D1R8"/>